<dbReference type="EMBL" id="SDKM01000007">
    <property type="protein sequence ID" value="RYP87216.1"/>
    <property type="molecule type" value="Genomic_DNA"/>
</dbReference>
<keyword evidence="4" id="KW-1185">Reference proteome</keyword>
<dbReference type="RefSeq" id="WP_134715286.1">
    <property type="nucleotide sequence ID" value="NZ_SDKM01000007.1"/>
</dbReference>
<feature type="compositionally biased region" description="Basic and acidic residues" evidence="2">
    <location>
        <begin position="107"/>
        <end position="126"/>
    </location>
</feature>
<organism evidence="3 4">
    <name type="scientific">Nocardioides guangzhouensis</name>
    <dbReference type="NCBI Taxonomy" id="2497878"/>
    <lineage>
        <taxon>Bacteria</taxon>
        <taxon>Bacillati</taxon>
        <taxon>Actinomycetota</taxon>
        <taxon>Actinomycetes</taxon>
        <taxon>Propionibacteriales</taxon>
        <taxon>Nocardioidaceae</taxon>
        <taxon>Nocardioides</taxon>
    </lineage>
</organism>
<dbReference type="OrthoDB" id="3790494at2"/>
<evidence type="ECO:0008006" key="5">
    <source>
        <dbReference type="Google" id="ProtNLM"/>
    </source>
</evidence>
<gene>
    <name evidence="3" type="ORF">EKO23_06295</name>
</gene>
<name>A0A4Q4ZIE3_9ACTN</name>
<dbReference type="Proteomes" id="UP000295198">
    <property type="component" value="Unassembled WGS sequence"/>
</dbReference>
<evidence type="ECO:0000313" key="3">
    <source>
        <dbReference type="EMBL" id="RYP87216.1"/>
    </source>
</evidence>
<keyword evidence="1" id="KW-0175">Coiled coil</keyword>
<reference evidence="3 4" key="1">
    <citation type="submission" date="2019-01" db="EMBL/GenBank/DDBJ databases">
        <title>Nocardioides guangzhouensis sp. nov., an actinobacterium isolated from soil.</title>
        <authorList>
            <person name="Fu Y."/>
            <person name="Cai Y."/>
            <person name="Lin Z."/>
            <person name="Chen P."/>
        </authorList>
    </citation>
    <scope>NUCLEOTIDE SEQUENCE [LARGE SCALE GENOMIC DNA]</scope>
    <source>
        <strain evidence="3 4">130</strain>
    </source>
</reference>
<proteinExistence type="predicted"/>
<evidence type="ECO:0000313" key="4">
    <source>
        <dbReference type="Proteomes" id="UP000295198"/>
    </source>
</evidence>
<feature type="region of interest" description="Disordered" evidence="2">
    <location>
        <begin position="106"/>
        <end position="137"/>
    </location>
</feature>
<comment type="caution">
    <text evidence="3">The sequence shown here is derived from an EMBL/GenBank/DDBJ whole genome shotgun (WGS) entry which is preliminary data.</text>
</comment>
<dbReference type="AlphaFoldDB" id="A0A4Q4ZIE3"/>
<evidence type="ECO:0000256" key="2">
    <source>
        <dbReference type="SAM" id="MobiDB-lite"/>
    </source>
</evidence>
<evidence type="ECO:0000256" key="1">
    <source>
        <dbReference type="SAM" id="Coils"/>
    </source>
</evidence>
<feature type="coiled-coil region" evidence="1">
    <location>
        <begin position="64"/>
        <end position="98"/>
    </location>
</feature>
<protein>
    <recommendedName>
        <fullName evidence="5">WXG100 family type VII secretion target</fullName>
    </recommendedName>
</protein>
<accession>A0A4Q4ZIE3</accession>
<sequence>MYGDTAAMRKRAAQLREQGTDVRALADRLVAQLDRLQWQGRAAADMRTRIHERAVHLRDCAGQHENAAESLERHLTEVDRLKDAIAASERKASSLVADAKTRIATLRGHDDPAGVTREPTDTDRQLDQFVPPPRGHKDWLSVTLPGL</sequence>